<keyword evidence="1" id="KW-0479">Metal-binding</keyword>
<comment type="cofactor">
    <cofactor evidence="1">
        <name>Mg(2+)</name>
        <dbReference type="ChEBI" id="CHEBI:18420"/>
    </cofactor>
    <text evidence="1">Binds 2 magnesium ions per subunit.</text>
</comment>
<gene>
    <name evidence="3" type="ORF">EDS130_LOCUS34657</name>
    <name evidence="4" type="ORF">XAT740_LOCUS43519</name>
</gene>
<dbReference type="Proteomes" id="UP000663852">
    <property type="component" value="Unassembled WGS sequence"/>
</dbReference>
<dbReference type="Gene3D" id="1.10.4080.10">
    <property type="entry name" value="ADP-ribosylation/Crystallin J1"/>
    <property type="match status" value="1"/>
</dbReference>
<feature type="region of interest" description="Disordered" evidence="2">
    <location>
        <begin position="400"/>
        <end position="420"/>
    </location>
</feature>
<comment type="caution">
    <text evidence="3">The sequence shown here is derived from an EMBL/GenBank/DDBJ whole genome shotgun (WGS) entry which is preliminary data.</text>
</comment>
<feature type="binding site" evidence="1">
    <location>
        <position position="317"/>
    </location>
    <ligand>
        <name>Mg(2+)</name>
        <dbReference type="ChEBI" id="CHEBI:18420"/>
        <label>1</label>
    </ligand>
</feature>
<dbReference type="PANTHER" id="PTHR16222:SF12">
    <property type="entry name" value="ADP-RIBOSYLGLYCOHYDROLASE-RELATED"/>
    <property type="match status" value="1"/>
</dbReference>
<name>A0A815JCJ1_ADIRI</name>
<keyword evidence="5" id="KW-1185">Reference proteome</keyword>
<organism evidence="3 6">
    <name type="scientific">Adineta ricciae</name>
    <name type="common">Rotifer</name>
    <dbReference type="NCBI Taxonomy" id="249248"/>
    <lineage>
        <taxon>Eukaryota</taxon>
        <taxon>Metazoa</taxon>
        <taxon>Spiralia</taxon>
        <taxon>Gnathifera</taxon>
        <taxon>Rotifera</taxon>
        <taxon>Eurotatoria</taxon>
        <taxon>Bdelloidea</taxon>
        <taxon>Adinetida</taxon>
        <taxon>Adinetidae</taxon>
        <taxon>Adineta</taxon>
    </lineage>
</organism>
<dbReference type="SUPFAM" id="SSF101478">
    <property type="entry name" value="ADP-ribosylglycohydrolase"/>
    <property type="match status" value="1"/>
</dbReference>
<dbReference type="PANTHER" id="PTHR16222">
    <property type="entry name" value="ADP-RIBOSYLGLYCOHYDROLASE"/>
    <property type="match status" value="1"/>
</dbReference>
<proteinExistence type="predicted"/>
<dbReference type="EMBL" id="CAJNOJ010000293">
    <property type="protein sequence ID" value="CAF1376123.1"/>
    <property type="molecule type" value="Genomic_DNA"/>
</dbReference>
<evidence type="ECO:0000313" key="6">
    <source>
        <dbReference type="Proteomes" id="UP000663852"/>
    </source>
</evidence>
<evidence type="ECO:0000313" key="3">
    <source>
        <dbReference type="EMBL" id="CAF1376123.1"/>
    </source>
</evidence>
<dbReference type="InterPro" id="IPR050792">
    <property type="entry name" value="ADP-ribosylglycohydrolase"/>
</dbReference>
<dbReference type="EMBL" id="CAJNOR010005376">
    <property type="protein sequence ID" value="CAF1559636.1"/>
    <property type="molecule type" value="Genomic_DNA"/>
</dbReference>
<evidence type="ECO:0000256" key="1">
    <source>
        <dbReference type="PIRSR" id="PIRSR605502-1"/>
    </source>
</evidence>
<feature type="binding site" evidence="1">
    <location>
        <position position="319"/>
    </location>
    <ligand>
        <name>Mg(2+)</name>
        <dbReference type="ChEBI" id="CHEBI:18420"/>
        <label>1</label>
    </ligand>
</feature>
<evidence type="ECO:0000313" key="5">
    <source>
        <dbReference type="Proteomes" id="UP000663828"/>
    </source>
</evidence>
<dbReference type="InterPro" id="IPR036705">
    <property type="entry name" value="Ribosyl_crysJ1_sf"/>
</dbReference>
<dbReference type="OrthoDB" id="410104at2759"/>
<evidence type="ECO:0008006" key="7">
    <source>
        <dbReference type="Google" id="ProtNLM"/>
    </source>
</evidence>
<feature type="binding site" evidence="1">
    <location>
        <position position="80"/>
    </location>
    <ligand>
        <name>Mg(2+)</name>
        <dbReference type="ChEBI" id="CHEBI:18420"/>
        <label>1</label>
    </ligand>
</feature>
<feature type="binding site" evidence="1">
    <location>
        <position position="81"/>
    </location>
    <ligand>
        <name>Mg(2+)</name>
        <dbReference type="ChEBI" id="CHEBI:18420"/>
        <label>1</label>
    </ligand>
</feature>
<dbReference type="GO" id="GO:0046872">
    <property type="term" value="F:metal ion binding"/>
    <property type="evidence" value="ECO:0007669"/>
    <property type="project" value="UniProtKB-KW"/>
</dbReference>
<accession>A0A815JCJ1</accession>
<sequence length="420" mass="47276">MKFPLPHEKKLPHEVPIHRPPTKLHNSILFSRIAGSLVGLAVGDALGASVEFRPRKYLLAHPVHDMTSGGTWNLKAGQWTDDTSMALCLATSLINKGTFSPYDQMVRFKWWYRYGYLSSTGVCFDIGNGTRKSLEEFTRRQVNLKKKLHIKDDYDVDQVPQKTIDKLQFNVFCSGPGACGNGALMRLAPVPLFFYRVPHIAVELSGHSSRLTHGDEVAIDACRYLGALIVAAVAGESKENLLSERFYESHRSWFGRKALHQDILHVAAGSFKRQGGYNDGIRGAGHVVPSLEAALWAFWKGKSYEDGVMNAIHLGDDTDTTAAIYGQLAGAHYGYQSIPYNWIHQLYANSLIFCIAEWLQASSYRRRKVLDHKKYQYSSRQYGKPKQHYYHRMNGNISKLLPRPGDEAARRSIGDKSMAK</sequence>
<feature type="binding site" evidence="1">
    <location>
        <position position="82"/>
    </location>
    <ligand>
        <name>Mg(2+)</name>
        <dbReference type="ChEBI" id="CHEBI:18420"/>
        <label>1</label>
    </ligand>
</feature>
<protein>
    <recommendedName>
        <fullName evidence="7">ADP-ribosylglycohydrolase</fullName>
    </recommendedName>
</protein>
<evidence type="ECO:0000256" key="2">
    <source>
        <dbReference type="SAM" id="MobiDB-lite"/>
    </source>
</evidence>
<feature type="binding site" evidence="1">
    <location>
        <position position="320"/>
    </location>
    <ligand>
        <name>Mg(2+)</name>
        <dbReference type="ChEBI" id="CHEBI:18420"/>
        <label>1</label>
    </ligand>
</feature>
<dbReference type="InterPro" id="IPR005502">
    <property type="entry name" value="Ribosyl_crysJ1"/>
</dbReference>
<keyword evidence="1" id="KW-0460">Magnesium</keyword>
<dbReference type="Proteomes" id="UP000663828">
    <property type="component" value="Unassembled WGS sequence"/>
</dbReference>
<reference evidence="3" key="1">
    <citation type="submission" date="2021-02" db="EMBL/GenBank/DDBJ databases">
        <authorList>
            <person name="Nowell W R."/>
        </authorList>
    </citation>
    <scope>NUCLEOTIDE SEQUENCE</scope>
</reference>
<evidence type="ECO:0000313" key="4">
    <source>
        <dbReference type="EMBL" id="CAF1559636.1"/>
    </source>
</evidence>
<feature type="compositionally biased region" description="Basic and acidic residues" evidence="2">
    <location>
        <begin position="404"/>
        <end position="420"/>
    </location>
</feature>
<dbReference type="AlphaFoldDB" id="A0A815JCJ1"/>
<dbReference type="Pfam" id="PF03747">
    <property type="entry name" value="ADP_ribosyl_GH"/>
    <property type="match status" value="1"/>
</dbReference>